<dbReference type="PANTHER" id="PTHR10876:SF5">
    <property type="entry name" value="ZPR1 ZINC-FINGER DOMAIN PROTEIN"/>
    <property type="match status" value="1"/>
</dbReference>
<reference evidence="2" key="1">
    <citation type="submission" date="2021-01" db="EMBL/GenBank/DDBJ databases">
        <authorList>
            <person name="Bezrukov I."/>
        </authorList>
    </citation>
    <scope>NUCLEOTIDE SEQUENCE</scope>
</reference>
<organism evidence="2 3">
    <name type="scientific">Arabidopsis arenosa</name>
    <name type="common">Sand rock-cress</name>
    <name type="synonym">Cardaminopsis arenosa</name>
    <dbReference type="NCBI Taxonomy" id="38785"/>
    <lineage>
        <taxon>Eukaryota</taxon>
        <taxon>Viridiplantae</taxon>
        <taxon>Streptophyta</taxon>
        <taxon>Embryophyta</taxon>
        <taxon>Tracheophyta</taxon>
        <taxon>Spermatophyta</taxon>
        <taxon>Magnoliopsida</taxon>
        <taxon>eudicotyledons</taxon>
        <taxon>Gunneridae</taxon>
        <taxon>Pentapetalae</taxon>
        <taxon>rosids</taxon>
        <taxon>malvids</taxon>
        <taxon>Brassicales</taxon>
        <taxon>Brassicaceae</taxon>
        <taxon>Camelineae</taxon>
        <taxon>Arabidopsis</taxon>
    </lineage>
</organism>
<keyword evidence="3" id="KW-1185">Reference proteome</keyword>
<dbReference type="InterPro" id="IPR040141">
    <property type="entry name" value="ZPR1"/>
</dbReference>
<accession>A0A8S2ABH6</accession>
<sequence>MVDYDLLSKGIASNLRQGKIESVVYTLKRIEKVGIAPLDLVDETSVKLMRKQFLSMATSLQVEKAIDLMEILAGLGFKIKELVDPFDVVKSCVDISNPQLAIRYAYLLPHTEILLCRIIHGFRKKGDMVSVMTAYEACKQILDTPNMYICRTMIDVCGLCGDYVKSRYIYEHHDSRPLYLLSTDLSMVWVLTGLARVHGFTFGDSLEQSKINKWKEFGARLTKLLNLEQPWTLILDDELANSFISPVTDDIKDDHQLIFEEYERSWDQNKELGLNDIDTSSADAAYKSPEPTKLP</sequence>
<feature type="domain" description="ZPR1 jelly-roll" evidence="1">
    <location>
        <begin position="206"/>
        <end position="274"/>
    </location>
</feature>
<dbReference type="InterPro" id="IPR056180">
    <property type="entry name" value="ZPR1_jr_dom"/>
</dbReference>
<dbReference type="EMBL" id="LR999454">
    <property type="protein sequence ID" value="CAE6011596.1"/>
    <property type="molecule type" value="Genomic_DNA"/>
</dbReference>
<dbReference type="PANTHER" id="PTHR10876">
    <property type="entry name" value="ZINC FINGER PROTEIN ZPR1"/>
    <property type="match status" value="1"/>
</dbReference>
<dbReference type="GO" id="GO:0005634">
    <property type="term" value="C:nucleus"/>
    <property type="evidence" value="ECO:0007669"/>
    <property type="project" value="TreeGrafter"/>
</dbReference>
<evidence type="ECO:0000259" key="1">
    <source>
        <dbReference type="Pfam" id="PF22794"/>
    </source>
</evidence>
<gene>
    <name evidence="2" type="ORF">AARE701A_LOCUS9698</name>
</gene>
<evidence type="ECO:0000313" key="3">
    <source>
        <dbReference type="Proteomes" id="UP000682877"/>
    </source>
</evidence>
<dbReference type="AlphaFoldDB" id="A0A8S2ABH6"/>
<name>A0A8S2ABH6_ARAAE</name>
<dbReference type="Gene3D" id="2.60.120.1040">
    <property type="entry name" value="ZPR1, A/B domain"/>
    <property type="match status" value="1"/>
</dbReference>
<evidence type="ECO:0000313" key="2">
    <source>
        <dbReference type="EMBL" id="CAE6011596.1"/>
    </source>
</evidence>
<dbReference type="InterPro" id="IPR042451">
    <property type="entry name" value="ZPR1_A/B_dom"/>
</dbReference>
<protein>
    <recommendedName>
        <fullName evidence="1">ZPR1 jelly-roll domain-containing protein</fullName>
    </recommendedName>
</protein>
<dbReference type="Pfam" id="PF22794">
    <property type="entry name" value="jr-ZPR1"/>
    <property type="match status" value="1"/>
</dbReference>
<dbReference type="Proteomes" id="UP000682877">
    <property type="component" value="Chromosome 4"/>
</dbReference>
<proteinExistence type="predicted"/>